<evidence type="ECO:0000256" key="1">
    <source>
        <dbReference type="SAM" id="MobiDB-lite"/>
    </source>
</evidence>
<evidence type="ECO:0000313" key="4">
    <source>
        <dbReference type="Proteomes" id="UP000431684"/>
    </source>
</evidence>
<feature type="region of interest" description="Disordered" evidence="1">
    <location>
        <begin position="1"/>
        <end position="21"/>
    </location>
</feature>
<dbReference type="PANTHER" id="PTHR13887">
    <property type="entry name" value="GLUTATHIONE S-TRANSFERASE KAPPA"/>
    <property type="match status" value="1"/>
</dbReference>
<dbReference type="Gene3D" id="3.40.30.10">
    <property type="entry name" value="Glutaredoxin"/>
    <property type="match status" value="1"/>
</dbReference>
<dbReference type="InterPro" id="IPR001853">
    <property type="entry name" value="DSBA-like_thioredoxin_dom"/>
</dbReference>
<dbReference type="SUPFAM" id="SSF52833">
    <property type="entry name" value="Thioredoxin-like"/>
    <property type="match status" value="1"/>
</dbReference>
<protein>
    <submittedName>
        <fullName evidence="3">Thioredoxin domain-containing protein</fullName>
    </submittedName>
</protein>
<feature type="compositionally biased region" description="Low complexity" evidence="1">
    <location>
        <begin position="10"/>
        <end position="21"/>
    </location>
</feature>
<dbReference type="CDD" id="cd03024">
    <property type="entry name" value="DsbA_FrnE"/>
    <property type="match status" value="1"/>
</dbReference>
<dbReference type="InterPro" id="IPR036249">
    <property type="entry name" value="Thioredoxin-like_sf"/>
</dbReference>
<dbReference type="PANTHER" id="PTHR13887:SF41">
    <property type="entry name" value="THIOREDOXIN SUPERFAMILY PROTEIN"/>
    <property type="match status" value="1"/>
</dbReference>
<evidence type="ECO:0000259" key="2">
    <source>
        <dbReference type="Pfam" id="PF01323"/>
    </source>
</evidence>
<dbReference type="EMBL" id="WNWM01000002">
    <property type="protein sequence ID" value="MUI14377.1"/>
    <property type="molecule type" value="Genomic_DNA"/>
</dbReference>
<evidence type="ECO:0000313" key="3">
    <source>
        <dbReference type="EMBL" id="MUI14377.1"/>
    </source>
</evidence>
<sequence length="238" mass="26261">MSISVDSKPADATPAEATTVAAPATSTPIRIDFVSDISCPWCAVGLKSLETALARIPEAAVEFHFQPFELNPDMEAEGQDITEHIAEKYGSTPAQQEQSREMLRQRGAAVGFTFAMDKRGRIYNTFDAHRLLHWAEGEGRQHALKHALLEAYFTNGEDPSSHDVLLRAAERVGLDSGAARQVLESDRYADDVRMLEQYWQQAGVRSVPAIVINQRHLISGGQTPDVFEGALRQIMEGK</sequence>
<reference evidence="3 4" key="1">
    <citation type="submission" date="2019-11" db="EMBL/GenBank/DDBJ databases">
        <title>Draft Genome Sequences of Six Type Strains of the Genus Massilia.</title>
        <authorList>
            <person name="Miess H."/>
            <person name="Frediansyah A."/>
            <person name="Goeker M."/>
            <person name="Gross H."/>
        </authorList>
    </citation>
    <scope>NUCLEOTIDE SEQUENCE [LARGE SCALE GENOMIC DNA]</scope>
    <source>
        <strain evidence="3 4">DSM 17513</strain>
    </source>
</reference>
<dbReference type="Proteomes" id="UP000431684">
    <property type="component" value="Unassembled WGS sequence"/>
</dbReference>
<gene>
    <name evidence="3" type="ORF">GJV26_18200</name>
</gene>
<dbReference type="AlphaFoldDB" id="A0A6I3XDA3"/>
<dbReference type="Pfam" id="PF01323">
    <property type="entry name" value="DSBA"/>
    <property type="match status" value="1"/>
</dbReference>
<keyword evidence="4" id="KW-1185">Reference proteome</keyword>
<organism evidence="3 4">
    <name type="scientific">Pseudoduganella dura</name>
    <dbReference type="NCBI Taxonomy" id="321982"/>
    <lineage>
        <taxon>Bacteria</taxon>
        <taxon>Pseudomonadati</taxon>
        <taxon>Pseudomonadota</taxon>
        <taxon>Betaproteobacteria</taxon>
        <taxon>Burkholderiales</taxon>
        <taxon>Oxalobacteraceae</taxon>
        <taxon>Telluria group</taxon>
        <taxon>Pseudoduganella</taxon>
    </lineage>
</organism>
<comment type="caution">
    <text evidence="3">The sequence shown here is derived from an EMBL/GenBank/DDBJ whole genome shotgun (WGS) entry which is preliminary data.</text>
</comment>
<dbReference type="OrthoDB" id="9799122at2"/>
<dbReference type="GO" id="GO:0016491">
    <property type="term" value="F:oxidoreductase activity"/>
    <property type="evidence" value="ECO:0007669"/>
    <property type="project" value="InterPro"/>
</dbReference>
<feature type="domain" description="DSBA-like thioredoxin" evidence="2">
    <location>
        <begin position="31"/>
        <end position="231"/>
    </location>
</feature>
<proteinExistence type="predicted"/>
<accession>A0A6I3XDA3</accession>
<dbReference type="RefSeq" id="WP_155710078.1">
    <property type="nucleotide sequence ID" value="NZ_BMWU01000031.1"/>
</dbReference>
<name>A0A6I3XDA3_9BURK</name>